<dbReference type="AlphaFoldDB" id="N6SSH4"/>
<dbReference type="EMBL" id="KB741291">
    <property type="protein sequence ID" value="ENN70594.1"/>
    <property type="molecule type" value="Genomic_DNA"/>
</dbReference>
<feature type="non-terminal residue" evidence="2">
    <location>
        <position position="564"/>
    </location>
</feature>
<feature type="compositionally biased region" description="Polar residues" evidence="1">
    <location>
        <begin position="8"/>
        <end position="21"/>
    </location>
</feature>
<name>N6SSH4_DENPD</name>
<feature type="compositionally biased region" description="Acidic residues" evidence="1">
    <location>
        <begin position="499"/>
        <end position="515"/>
    </location>
</feature>
<accession>N6SSH4</accession>
<gene>
    <name evidence="2" type="ORF">YQE_12769</name>
</gene>
<feature type="non-terminal residue" evidence="2">
    <location>
        <position position="1"/>
    </location>
</feature>
<protein>
    <submittedName>
        <fullName evidence="2">Uncharacterized protein</fullName>
    </submittedName>
</protein>
<evidence type="ECO:0000256" key="1">
    <source>
        <dbReference type="SAM" id="MobiDB-lite"/>
    </source>
</evidence>
<dbReference type="HOGENOM" id="CLU_483665_0_0_1"/>
<feature type="region of interest" description="Disordered" evidence="1">
    <location>
        <begin position="497"/>
        <end position="528"/>
    </location>
</feature>
<reference evidence="2" key="1">
    <citation type="journal article" date="2013" name="Genome Biol.">
        <title>Draft genome of the mountain pine beetle, Dendroctonus ponderosae Hopkins, a major forest pest.</title>
        <authorList>
            <person name="Keeling C.I."/>
            <person name="Yuen M.M."/>
            <person name="Liao N.Y."/>
            <person name="Docking T.R."/>
            <person name="Chan S.K."/>
            <person name="Taylor G.A."/>
            <person name="Palmquist D.L."/>
            <person name="Jackman S.D."/>
            <person name="Nguyen A."/>
            <person name="Li M."/>
            <person name="Henderson H."/>
            <person name="Janes J.K."/>
            <person name="Zhao Y."/>
            <person name="Pandoh P."/>
            <person name="Moore R."/>
            <person name="Sperling F.A."/>
            <person name="Huber D.P."/>
            <person name="Birol I."/>
            <person name="Jones S.J."/>
            <person name="Bohlmann J."/>
        </authorList>
    </citation>
    <scope>NUCLEOTIDE SEQUENCE</scope>
</reference>
<organism evidence="2">
    <name type="scientific">Dendroctonus ponderosae</name>
    <name type="common">Mountain pine beetle</name>
    <dbReference type="NCBI Taxonomy" id="77166"/>
    <lineage>
        <taxon>Eukaryota</taxon>
        <taxon>Metazoa</taxon>
        <taxon>Ecdysozoa</taxon>
        <taxon>Arthropoda</taxon>
        <taxon>Hexapoda</taxon>
        <taxon>Insecta</taxon>
        <taxon>Pterygota</taxon>
        <taxon>Neoptera</taxon>
        <taxon>Endopterygota</taxon>
        <taxon>Coleoptera</taxon>
        <taxon>Polyphaga</taxon>
        <taxon>Cucujiformia</taxon>
        <taxon>Curculionidae</taxon>
        <taxon>Scolytinae</taxon>
        <taxon>Dendroctonus</taxon>
    </lineage>
</organism>
<dbReference type="OrthoDB" id="90756at2759"/>
<proteinExistence type="predicted"/>
<feature type="compositionally biased region" description="Basic and acidic residues" evidence="1">
    <location>
        <begin position="33"/>
        <end position="52"/>
    </location>
</feature>
<sequence>MDLKQRQILLQQNNHPSITPHTDSDSSDTMYLYEERLSDYEKDKGSKEKVSKDNTNGQIVSKASNGLKPKTSQSNQTKKKSQTDNEELLKVLEGSEDPAPTGKSNPSVINSDDKIADGIESSNDLNEDNIGLASSEKEAEYIEDIIIGGNAELVDDDRDNAADQQEAQKKPVAIKCVESTKNHSVKRSIDTPGNNNSVSKKSRIDTEAGVEVYYPILFSLVNMKSKDLYMKIFSFVHENLAPQLKPQEIISDYEANLYYALCIVYEESSIGGSMFYFIQNIYKKICSLNLARELELNANFRSIYNMILMLPLLPVNTILDGFSNIEFHARELDLDHLTSELFRHVRDEWIIKVTPEFFCVHRLENRINENMVGPFKKLRDLLMLTRSKSPKQKNRISAITTIEKLIELDTFLSETFQSPLKQTFGKDNSSNQKKAILRAWNYIEIHPMINIHQFFQKVLGYIKCMESQLWIWGLYRFAGSTDDGLINALNFSIVKDETESPELQEGEHDQEDTETEIIGNEPEENPREVAGEYYIDNEGIIREVEKQQITIDRKSSAKTQKPEQ</sequence>
<feature type="compositionally biased region" description="Polar residues" evidence="1">
    <location>
        <begin position="53"/>
        <end position="64"/>
    </location>
</feature>
<feature type="region of interest" description="Disordered" evidence="1">
    <location>
        <begin position="1"/>
        <end position="129"/>
    </location>
</feature>
<evidence type="ECO:0000313" key="2">
    <source>
        <dbReference type="EMBL" id="ENN70594.1"/>
    </source>
</evidence>
<feature type="compositionally biased region" description="Basic and acidic residues" evidence="1">
    <location>
        <begin position="81"/>
        <end position="90"/>
    </location>
</feature>